<organism evidence="4 5">
    <name type="scientific">Exidia glandulosa HHB12029</name>
    <dbReference type="NCBI Taxonomy" id="1314781"/>
    <lineage>
        <taxon>Eukaryota</taxon>
        <taxon>Fungi</taxon>
        <taxon>Dikarya</taxon>
        <taxon>Basidiomycota</taxon>
        <taxon>Agaricomycotina</taxon>
        <taxon>Agaricomycetes</taxon>
        <taxon>Auriculariales</taxon>
        <taxon>Exidiaceae</taxon>
        <taxon>Exidia</taxon>
    </lineage>
</organism>
<reference evidence="4 5" key="1">
    <citation type="journal article" date="2016" name="Mol. Biol. Evol.">
        <title>Comparative Genomics of Early-Diverging Mushroom-Forming Fungi Provides Insights into the Origins of Lignocellulose Decay Capabilities.</title>
        <authorList>
            <person name="Nagy L.G."/>
            <person name="Riley R."/>
            <person name="Tritt A."/>
            <person name="Adam C."/>
            <person name="Daum C."/>
            <person name="Floudas D."/>
            <person name="Sun H."/>
            <person name="Yadav J.S."/>
            <person name="Pangilinan J."/>
            <person name="Larsson K.H."/>
            <person name="Matsuura K."/>
            <person name="Barry K."/>
            <person name="Labutti K."/>
            <person name="Kuo R."/>
            <person name="Ohm R.A."/>
            <person name="Bhattacharya S.S."/>
            <person name="Shirouzu T."/>
            <person name="Yoshinaga Y."/>
            <person name="Martin F.M."/>
            <person name="Grigoriev I.V."/>
            <person name="Hibbett D.S."/>
        </authorList>
    </citation>
    <scope>NUCLEOTIDE SEQUENCE [LARGE SCALE GENOMIC DNA]</scope>
    <source>
        <strain evidence="4 5">HHB12029</strain>
    </source>
</reference>
<dbReference type="InterPro" id="IPR008271">
    <property type="entry name" value="Ser/Thr_kinase_AS"/>
</dbReference>
<dbReference type="STRING" id="1314781.A0A165CQ07"/>
<dbReference type="Gene3D" id="1.10.510.10">
    <property type="entry name" value="Transferase(Phosphotransferase) domain 1"/>
    <property type="match status" value="1"/>
</dbReference>
<dbReference type="AlphaFoldDB" id="A0A165CQ07"/>
<evidence type="ECO:0000313" key="4">
    <source>
        <dbReference type="EMBL" id="KZV82880.1"/>
    </source>
</evidence>
<keyword evidence="5" id="KW-1185">Reference proteome</keyword>
<dbReference type="PROSITE" id="PS00108">
    <property type="entry name" value="PROTEIN_KINASE_ST"/>
    <property type="match status" value="1"/>
</dbReference>
<keyword evidence="2" id="KW-0067">ATP-binding</keyword>
<dbReference type="InterPro" id="IPR011009">
    <property type="entry name" value="Kinase-like_dom_sf"/>
</dbReference>
<keyword evidence="1" id="KW-0547">Nucleotide-binding</keyword>
<gene>
    <name evidence="4" type="ORF">EXIGLDRAFT_843363</name>
</gene>
<evidence type="ECO:0000313" key="5">
    <source>
        <dbReference type="Proteomes" id="UP000077266"/>
    </source>
</evidence>
<sequence>MNTKLNLLVEALHGLTYLHTRKSEIVHGDIKGGNILISEYCHAQLSDFGLASVDDYVTTSLTGTARWMSPELFTGETARATTASDVWAFGCVMVEVLSGIHPYFEIDNIQRVILAITQEGKKPTRPTNAHDALWDLIQDCWGSPSDRPPAGVLLQRLRYVRGSQVVVLGHQ</sequence>
<dbReference type="Proteomes" id="UP000077266">
    <property type="component" value="Unassembled WGS sequence"/>
</dbReference>
<feature type="domain" description="Protein kinase" evidence="3">
    <location>
        <begin position="1"/>
        <end position="160"/>
    </location>
</feature>
<dbReference type="GO" id="GO:0004674">
    <property type="term" value="F:protein serine/threonine kinase activity"/>
    <property type="evidence" value="ECO:0007669"/>
    <property type="project" value="TreeGrafter"/>
</dbReference>
<dbReference type="Pfam" id="PF07714">
    <property type="entry name" value="PK_Tyr_Ser-Thr"/>
    <property type="match status" value="1"/>
</dbReference>
<dbReference type="InterPro" id="IPR051681">
    <property type="entry name" value="Ser/Thr_Kinases-Pseudokinases"/>
</dbReference>
<dbReference type="PANTHER" id="PTHR44329">
    <property type="entry name" value="SERINE/THREONINE-PROTEIN KINASE TNNI3K-RELATED"/>
    <property type="match status" value="1"/>
</dbReference>
<dbReference type="InterPro" id="IPR000719">
    <property type="entry name" value="Prot_kinase_dom"/>
</dbReference>
<dbReference type="OrthoDB" id="4062651at2759"/>
<evidence type="ECO:0000256" key="2">
    <source>
        <dbReference type="ARBA" id="ARBA00022840"/>
    </source>
</evidence>
<dbReference type="PANTHER" id="PTHR44329:SF298">
    <property type="entry name" value="MIXED LINEAGE KINASE DOMAIN-LIKE PROTEIN"/>
    <property type="match status" value="1"/>
</dbReference>
<accession>A0A165CQ07</accession>
<evidence type="ECO:0000256" key="1">
    <source>
        <dbReference type="ARBA" id="ARBA00022741"/>
    </source>
</evidence>
<dbReference type="PROSITE" id="PS50011">
    <property type="entry name" value="PROTEIN_KINASE_DOM"/>
    <property type="match status" value="1"/>
</dbReference>
<dbReference type="GO" id="GO:0005524">
    <property type="term" value="F:ATP binding"/>
    <property type="evidence" value="ECO:0007669"/>
    <property type="project" value="UniProtKB-KW"/>
</dbReference>
<protein>
    <submittedName>
        <fullName evidence="4">Kinase-like protein</fullName>
    </submittedName>
</protein>
<dbReference type="SMART" id="SM00220">
    <property type="entry name" value="S_TKc"/>
    <property type="match status" value="1"/>
</dbReference>
<dbReference type="InParanoid" id="A0A165CQ07"/>
<keyword evidence="4" id="KW-0418">Kinase</keyword>
<dbReference type="EMBL" id="KV426299">
    <property type="protein sequence ID" value="KZV82880.1"/>
    <property type="molecule type" value="Genomic_DNA"/>
</dbReference>
<dbReference type="InterPro" id="IPR001245">
    <property type="entry name" value="Ser-Thr/Tyr_kinase_cat_dom"/>
</dbReference>
<evidence type="ECO:0000259" key="3">
    <source>
        <dbReference type="PROSITE" id="PS50011"/>
    </source>
</evidence>
<dbReference type="SUPFAM" id="SSF56112">
    <property type="entry name" value="Protein kinase-like (PK-like)"/>
    <property type="match status" value="1"/>
</dbReference>
<keyword evidence="4" id="KW-0808">Transferase</keyword>
<name>A0A165CQ07_EXIGL</name>
<proteinExistence type="predicted"/>